<gene>
    <name evidence="3" type="ORF">CONCODRAFT_168133</name>
</gene>
<evidence type="ECO:0000256" key="1">
    <source>
        <dbReference type="ARBA" id="ARBA00022669"/>
    </source>
</evidence>
<reference evidence="3 4" key="1">
    <citation type="journal article" date="2015" name="Genome Biol. Evol.">
        <title>Phylogenomic analyses indicate that early fungi evolved digesting cell walls of algal ancestors of land plants.</title>
        <authorList>
            <person name="Chang Y."/>
            <person name="Wang S."/>
            <person name="Sekimoto S."/>
            <person name="Aerts A.L."/>
            <person name="Choi C."/>
            <person name="Clum A."/>
            <person name="LaButti K.M."/>
            <person name="Lindquist E.A."/>
            <person name="Yee Ngan C."/>
            <person name="Ohm R.A."/>
            <person name="Salamov A.A."/>
            <person name="Grigoriev I.V."/>
            <person name="Spatafora J.W."/>
            <person name="Berbee M.L."/>
        </authorList>
    </citation>
    <scope>NUCLEOTIDE SEQUENCE [LARGE SCALE GENOMIC DNA]</scope>
    <source>
        <strain evidence="3 4">NRRL 28638</strain>
    </source>
</reference>
<dbReference type="InterPro" id="IPR053214">
    <property type="entry name" value="LysM12-like"/>
</dbReference>
<evidence type="ECO:0000313" key="3">
    <source>
        <dbReference type="EMBL" id="KXN66730.1"/>
    </source>
</evidence>
<evidence type="ECO:0000313" key="4">
    <source>
        <dbReference type="Proteomes" id="UP000070444"/>
    </source>
</evidence>
<keyword evidence="4" id="KW-1185">Reference proteome</keyword>
<evidence type="ECO:0008006" key="5">
    <source>
        <dbReference type="Google" id="ProtNLM"/>
    </source>
</evidence>
<organism evidence="3 4">
    <name type="scientific">Conidiobolus coronatus (strain ATCC 28846 / CBS 209.66 / NRRL 28638)</name>
    <name type="common">Delacroixia coronata</name>
    <dbReference type="NCBI Taxonomy" id="796925"/>
    <lineage>
        <taxon>Eukaryota</taxon>
        <taxon>Fungi</taxon>
        <taxon>Fungi incertae sedis</taxon>
        <taxon>Zoopagomycota</taxon>
        <taxon>Entomophthoromycotina</taxon>
        <taxon>Entomophthoromycetes</taxon>
        <taxon>Entomophthorales</taxon>
        <taxon>Ancylistaceae</taxon>
        <taxon>Conidiobolus</taxon>
    </lineage>
</organism>
<dbReference type="AlphaFoldDB" id="A0A137NVA7"/>
<name>A0A137NVA7_CONC2</name>
<feature type="chain" id="PRO_5007294135" description="Carbohydrate-binding module family 50 protein" evidence="2">
    <location>
        <begin position="17"/>
        <end position="677"/>
    </location>
</feature>
<dbReference type="OrthoDB" id="73875at2759"/>
<dbReference type="PANTHER" id="PTHR47700">
    <property type="entry name" value="V CHITINASE, PUTATIVE (AFU_ORTHOLOGUE AFUA_6G13720)-RELATED"/>
    <property type="match status" value="1"/>
</dbReference>
<keyword evidence="1" id="KW-0147">Chitin-binding</keyword>
<sequence length="677" mass="75566">MKSILLFTATVFAASSSECPIAKSTTSNIFAGWWGNGNFKQAQVLNALYQLQDIVTHDCNRKVFYVYGDGVIVGAWFGKWVHPQGAYQLVSAYINDAAQYGVPGGKAVEYCGNEQDKAGYRMGITIDTNSNIAGVKQTVESWSKGECVTQWGDGRITWANQLLHFYSSVPKNEFSESITPMPYNGRAAMYEVKTGDSCNSIENDLSLNQPLEQYNKNVYGWYGCNAISPGLTISVSEGQPHASSESHLFEQITWMEDYESAFNPNIPYINYGIRNAKTKLLRDQKLVKYTNQVESIYIALWAGSWIDNKNSVSIIDYFNDVLSKRFGSAKLLQYINGNDPNLTFGIIVTTNPAQAEEAVYAWSLGVRYTKGMNKTETIAKALYTLNVSKNNDILLPDIEIYPSKYNSIVMSKFVFQHNKTDNTEIDKFYSSLASSKYGVPSIQYEIAKAPNFPLDNLTNKAVYGPIDNEVISYLQKSQWVFEQGNKLADEAGISIVENESMLNMTTEVNFESGVCTVPIFIVNAFYQSPGMACNAYAHLSTTNNNVFTYTGKTYPVLKGLCGKKDSPRINNIPILKNKSRWQKATFPYNGEAGTVQCVDASDVWADGRSFQRFVNAEPAALSFSETTKFLTIDWSRCNPMDPKSPSRKGPLNIGEKYMVLIQQPDAGFSNCTKFTRK</sequence>
<keyword evidence="2" id="KW-0732">Signal</keyword>
<protein>
    <recommendedName>
        <fullName evidence="5">Carbohydrate-binding module family 50 protein</fullName>
    </recommendedName>
</protein>
<proteinExistence type="predicted"/>
<evidence type="ECO:0000256" key="2">
    <source>
        <dbReference type="SAM" id="SignalP"/>
    </source>
</evidence>
<feature type="signal peptide" evidence="2">
    <location>
        <begin position="1"/>
        <end position="16"/>
    </location>
</feature>
<accession>A0A137NVA7</accession>
<dbReference type="STRING" id="796925.A0A137NVA7"/>
<dbReference type="PANTHER" id="PTHR47700:SF2">
    <property type="entry name" value="CHITINASE"/>
    <property type="match status" value="1"/>
</dbReference>
<dbReference type="EMBL" id="KQ964695">
    <property type="protein sequence ID" value="KXN66730.1"/>
    <property type="molecule type" value="Genomic_DNA"/>
</dbReference>
<dbReference type="Proteomes" id="UP000070444">
    <property type="component" value="Unassembled WGS sequence"/>
</dbReference>